<dbReference type="Pfam" id="PF12965">
    <property type="entry name" value="DUF3854"/>
    <property type="match status" value="1"/>
</dbReference>
<dbReference type="NCBIfam" id="NF042913">
    <property type="entry name" value="CyRepA1"/>
    <property type="match status" value="1"/>
</dbReference>
<evidence type="ECO:0000256" key="1">
    <source>
        <dbReference type="SAM" id="MobiDB-lite"/>
    </source>
</evidence>
<feature type="domain" description="Replication origin-binding protein" evidence="2">
    <location>
        <begin position="377"/>
        <end position="543"/>
    </location>
</feature>
<dbReference type="AlphaFoldDB" id="A0A6B3NFC5"/>
<sequence>MITPSASSNKSQILNPQSLQENSGVSEFLQPITDAKSTNYGSRPSWIWEHHWREWTEGSAISPELTARNLSSIEGTRVYEELSYSAQCKRKNTGVLTNYYLKKFSYIAKYGGWYVPGRREGLWGCFKPDRPRLVKDEKGKTTRPKYEHPIGVPTESFQLRLSWEEGRKIAQRYGKEDEYARRIPAVCDIDSFDWKQEDEGFWDWVQQQKDIPLFLTEGAKKAAALLSQGYCAIAIPGVYNFSFDPDKDDPEKKNSRRKRRRIIPSVEPFCIEGREINMCFDKDEKPKTFKNVAKQLKSIGFLLKRKGCNVKFVEWESHLGKGVDDLIVNNGAEALHKAVEEAISFEYWQAKLLSRLTRKANQALDQRYLGELQIPPSVPVIAIKSAKGTGKTESLIPIVKRAVEEGRPVLLLGHRIQLVKDICRRVGLNYITDVRMTKEGMLNGFGLVVNSLHPESQAQFNAEDWEDAVVIIDEAEQVIWHMLSSNTCKGHRIAIFKEFDALIRNASQVYLADADLSDLSVDFICGLKGGVTPYVILNSYRNEDSAYRYQQLNKPEEALAQAIAEYEAGGKVFIACSGQKPGSKFGTGTIAKVFQEKFPGAKIGVVDSETVADPSRPEHGCITRLNDMASKCDILIASPVIETGVSIDINGHFTCVIGIFTGVQAENAVRQVLSRIREPIPRYIYVAKRGLNLVGNGAITPESIAAGNDQAFKTTIRILERETASKEILGDISSLLESSTEYAAFLKVYKYMAARHNCGKAYYEESVFAGLKAEGHMEFASSSPLPGEKSTLCTGGHVAAKAAAEDARDENYEQYLQDVCEAEPFGSEDEYKKSIEKREKTNKERYRERHHEIVKRYGRIHPELVKIDDARGHQMLLSHYRLYKKRYKGGIYTAEAEKLLRTMDDGKGFAFPPDVVRSQKITKHEILVHLGADKLFANRSRKFSASDPDVIEFAKKVKQIGPWALKTLGLPYFKDTLTPMQIVKKVAREVLGFDLERVGREGSKNASGKRDYIYAPLELGWREDMYEDWYQKELERAEARRAAKEQREMQQRDQAAAMQSSATTSEPSTNSIYKNITNMESVDETETPAKAQEVISKIENTPPESLRQVVQGFVRMDWWREVADWVWVSVGIFARGLIDEFDLEALEGW</sequence>
<proteinExistence type="predicted"/>
<dbReference type="InterPro" id="IPR003450">
    <property type="entry name" value="Replication_origin-bd"/>
</dbReference>
<evidence type="ECO:0000313" key="4">
    <source>
        <dbReference type="EMBL" id="NER29342.1"/>
    </source>
</evidence>
<feature type="compositionally biased region" description="Basic and acidic residues" evidence="1">
    <location>
        <begin position="1041"/>
        <end position="1051"/>
    </location>
</feature>
<dbReference type="InterPro" id="IPR027417">
    <property type="entry name" value="P-loop_NTPase"/>
</dbReference>
<feature type="domain" description="DUF3854" evidence="3">
    <location>
        <begin position="201"/>
        <end position="334"/>
    </location>
</feature>
<dbReference type="CDD" id="cd01029">
    <property type="entry name" value="TOPRIM_primases"/>
    <property type="match status" value="1"/>
</dbReference>
<feature type="compositionally biased region" description="Low complexity" evidence="1">
    <location>
        <begin position="1052"/>
        <end position="1065"/>
    </location>
</feature>
<dbReference type="PANTHER" id="PTHR34985:SF1">
    <property type="entry name" value="SLR0554 PROTEIN"/>
    <property type="match status" value="1"/>
</dbReference>
<dbReference type="InterPro" id="IPR049996">
    <property type="entry name" value="Slr7037-like"/>
</dbReference>
<dbReference type="GO" id="GO:0005524">
    <property type="term" value="F:ATP binding"/>
    <property type="evidence" value="ECO:0007669"/>
    <property type="project" value="InterPro"/>
</dbReference>
<dbReference type="EMBL" id="JAAHFQ010000352">
    <property type="protein sequence ID" value="NER29342.1"/>
    <property type="molecule type" value="Genomic_DNA"/>
</dbReference>
<evidence type="ECO:0000259" key="3">
    <source>
        <dbReference type="Pfam" id="PF12965"/>
    </source>
</evidence>
<dbReference type="GO" id="GO:0006260">
    <property type="term" value="P:DNA replication"/>
    <property type="evidence" value="ECO:0007669"/>
    <property type="project" value="InterPro"/>
</dbReference>
<comment type="caution">
    <text evidence="4">The sequence shown here is derived from an EMBL/GenBank/DDBJ whole genome shotgun (WGS) entry which is preliminary data.</text>
</comment>
<dbReference type="GO" id="GO:0003688">
    <property type="term" value="F:DNA replication origin binding"/>
    <property type="evidence" value="ECO:0007669"/>
    <property type="project" value="InterPro"/>
</dbReference>
<dbReference type="SUPFAM" id="SSF52540">
    <property type="entry name" value="P-loop containing nucleoside triphosphate hydrolases"/>
    <property type="match status" value="1"/>
</dbReference>
<dbReference type="Gene3D" id="3.40.50.300">
    <property type="entry name" value="P-loop containing nucleotide triphosphate hydrolases"/>
    <property type="match status" value="1"/>
</dbReference>
<dbReference type="InterPro" id="IPR024385">
    <property type="entry name" value="DUF3854"/>
</dbReference>
<name>A0A6B3NFC5_9CYAN</name>
<reference evidence="4" key="1">
    <citation type="submission" date="2019-11" db="EMBL/GenBank/DDBJ databases">
        <title>Genomic insights into an expanded diversity of filamentous marine cyanobacteria reveals the extraordinary biosynthetic potential of Moorea and Okeania.</title>
        <authorList>
            <person name="Ferreira Leao T."/>
            <person name="Wang M."/>
            <person name="Moss N."/>
            <person name="Da Silva R."/>
            <person name="Sanders J."/>
            <person name="Nurk S."/>
            <person name="Gurevich A."/>
            <person name="Humphrey G."/>
            <person name="Reher R."/>
            <person name="Zhu Q."/>
            <person name="Belda-Ferre P."/>
            <person name="Glukhov E."/>
            <person name="Rex R."/>
            <person name="Dorrestein P.C."/>
            <person name="Knight R."/>
            <person name="Pevzner P."/>
            <person name="Gerwick W.H."/>
            <person name="Gerwick L."/>
        </authorList>
    </citation>
    <scope>NUCLEOTIDE SEQUENCE</scope>
    <source>
        <strain evidence="4">SIO1C4</strain>
    </source>
</reference>
<accession>A0A6B3NFC5</accession>
<dbReference type="InterPro" id="IPR034154">
    <property type="entry name" value="TOPRIM_DnaG/twinkle"/>
</dbReference>
<protein>
    <submittedName>
        <fullName evidence="4">DUF3854 domain-containing protein</fullName>
    </submittedName>
</protein>
<dbReference type="Pfam" id="PF02399">
    <property type="entry name" value="Herpes_ori_bp"/>
    <property type="match status" value="1"/>
</dbReference>
<dbReference type="PANTHER" id="PTHR34985">
    <property type="entry name" value="SLR0554 PROTEIN"/>
    <property type="match status" value="1"/>
</dbReference>
<evidence type="ECO:0000259" key="2">
    <source>
        <dbReference type="Pfam" id="PF02399"/>
    </source>
</evidence>
<feature type="region of interest" description="Disordered" evidence="1">
    <location>
        <begin position="1"/>
        <end position="22"/>
    </location>
</feature>
<feature type="region of interest" description="Disordered" evidence="1">
    <location>
        <begin position="1041"/>
        <end position="1071"/>
    </location>
</feature>
<gene>
    <name evidence="4" type="ORF">F6J89_17380</name>
</gene>
<organism evidence="4">
    <name type="scientific">Symploca sp. SIO1C4</name>
    <dbReference type="NCBI Taxonomy" id="2607765"/>
    <lineage>
        <taxon>Bacteria</taxon>
        <taxon>Bacillati</taxon>
        <taxon>Cyanobacteriota</taxon>
        <taxon>Cyanophyceae</taxon>
        <taxon>Coleofasciculales</taxon>
        <taxon>Coleofasciculaceae</taxon>
        <taxon>Symploca</taxon>
    </lineage>
</organism>